<dbReference type="InterPro" id="IPR036390">
    <property type="entry name" value="WH_DNA-bd_sf"/>
</dbReference>
<name>A0ABS2E6W0_9FIRM</name>
<evidence type="ECO:0000256" key="1">
    <source>
        <dbReference type="ARBA" id="ARBA00009437"/>
    </source>
</evidence>
<dbReference type="InterPro" id="IPR005119">
    <property type="entry name" value="LysR_subst-bd"/>
</dbReference>
<dbReference type="PANTHER" id="PTHR30419">
    <property type="entry name" value="HTH-TYPE TRANSCRIPTIONAL REGULATOR YBHD"/>
    <property type="match status" value="1"/>
</dbReference>
<protein>
    <submittedName>
        <fullName evidence="7">LysR family transcriptional regulator</fullName>
    </submittedName>
</protein>
<reference evidence="7 8" key="1">
    <citation type="journal article" date="2021" name="Sci. Rep.">
        <title>The distribution of antibiotic resistance genes in chicken gut microbiota commensals.</title>
        <authorList>
            <person name="Juricova H."/>
            <person name="Matiasovicova J."/>
            <person name="Kubasova T."/>
            <person name="Cejkova D."/>
            <person name="Rychlik I."/>
        </authorList>
    </citation>
    <scope>NUCLEOTIDE SEQUENCE [LARGE SCALE GENOMIC DNA]</scope>
    <source>
        <strain evidence="7 8">An773</strain>
    </source>
</reference>
<dbReference type="RefSeq" id="WP_033125927.1">
    <property type="nucleotide sequence ID" value="NZ_JACLYY010000003.1"/>
</dbReference>
<keyword evidence="5" id="KW-0175">Coiled coil</keyword>
<accession>A0ABS2E6W0</accession>
<dbReference type="SUPFAM" id="SSF53850">
    <property type="entry name" value="Periplasmic binding protein-like II"/>
    <property type="match status" value="1"/>
</dbReference>
<gene>
    <name evidence="7" type="ORF">H7U36_04430</name>
</gene>
<dbReference type="CDD" id="cd05466">
    <property type="entry name" value="PBP2_LTTR_substrate"/>
    <property type="match status" value="1"/>
</dbReference>
<dbReference type="InterPro" id="IPR000847">
    <property type="entry name" value="LysR_HTH_N"/>
</dbReference>
<keyword evidence="2" id="KW-0805">Transcription regulation</keyword>
<dbReference type="Pfam" id="PF00126">
    <property type="entry name" value="HTH_1"/>
    <property type="match status" value="1"/>
</dbReference>
<evidence type="ECO:0000259" key="6">
    <source>
        <dbReference type="PROSITE" id="PS50931"/>
    </source>
</evidence>
<comment type="caution">
    <text evidence="7">The sequence shown here is derived from an EMBL/GenBank/DDBJ whole genome shotgun (WGS) entry which is preliminary data.</text>
</comment>
<dbReference type="Gene3D" id="1.10.10.10">
    <property type="entry name" value="Winged helix-like DNA-binding domain superfamily/Winged helix DNA-binding domain"/>
    <property type="match status" value="1"/>
</dbReference>
<keyword evidence="8" id="KW-1185">Reference proteome</keyword>
<proteinExistence type="inferred from homology"/>
<feature type="domain" description="HTH lysR-type" evidence="6">
    <location>
        <begin position="1"/>
        <end position="57"/>
    </location>
</feature>
<dbReference type="EMBL" id="JACLYY010000003">
    <property type="protein sequence ID" value="MBM6737356.1"/>
    <property type="molecule type" value="Genomic_DNA"/>
</dbReference>
<dbReference type="InterPro" id="IPR036388">
    <property type="entry name" value="WH-like_DNA-bd_sf"/>
</dbReference>
<comment type="similarity">
    <text evidence="1">Belongs to the LysR transcriptional regulatory family.</text>
</comment>
<dbReference type="PROSITE" id="PS50931">
    <property type="entry name" value="HTH_LYSR"/>
    <property type="match status" value="1"/>
</dbReference>
<sequence length="322" mass="36394">MEQEMKYIYTVYKHASFSKAASALFMTQPALSLAVQRVEAKVGMPLFDRTCKPLKLTAAGELYIRKYVEIENLENELEQQINDLSTLQAGTLRIGGSHYINSYVLPPVLAAFAREYPKVRLELTEAGSSDLLQMLYDHDIDITFNCTEKPNDSFRRAPCFIDMILLAVPADFPVNRRLADCAFTSDDILEKKHQLFGTPGVSMAEFADTPFILLTPGNNLYSRSSRFFEEAGVTPDIRLQVSQLVTAWHLSCAGMGAAFISDFLVTSRTDKVLFYKISSPGTIRVFDIAMSGRHYVSNAMKAFEELFREWYGMNIPDREPER</sequence>
<feature type="coiled-coil region" evidence="5">
    <location>
        <begin position="63"/>
        <end position="90"/>
    </location>
</feature>
<dbReference type="InterPro" id="IPR050950">
    <property type="entry name" value="HTH-type_LysR_regulators"/>
</dbReference>
<evidence type="ECO:0000256" key="5">
    <source>
        <dbReference type="SAM" id="Coils"/>
    </source>
</evidence>
<dbReference type="PRINTS" id="PR00039">
    <property type="entry name" value="HTHLYSR"/>
</dbReference>
<evidence type="ECO:0000256" key="3">
    <source>
        <dbReference type="ARBA" id="ARBA00023125"/>
    </source>
</evidence>
<dbReference type="Proteomes" id="UP000716906">
    <property type="component" value="Unassembled WGS sequence"/>
</dbReference>
<evidence type="ECO:0000256" key="4">
    <source>
        <dbReference type="ARBA" id="ARBA00023163"/>
    </source>
</evidence>
<keyword evidence="4" id="KW-0804">Transcription</keyword>
<dbReference type="Gene3D" id="3.40.190.290">
    <property type="match status" value="1"/>
</dbReference>
<organism evidence="7 8">
    <name type="scientific">Faecalicatena fissicatena</name>
    <dbReference type="NCBI Taxonomy" id="290055"/>
    <lineage>
        <taxon>Bacteria</taxon>
        <taxon>Bacillati</taxon>
        <taxon>Bacillota</taxon>
        <taxon>Clostridia</taxon>
        <taxon>Lachnospirales</taxon>
        <taxon>Lachnospiraceae</taxon>
        <taxon>Faecalicatena</taxon>
    </lineage>
</organism>
<evidence type="ECO:0000313" key="7">
    <source>
        <dbReference type="EMBL" id="MBM6737356.1"/>
    </source>
</evidence>
<dbReference type="Pfam" id="PF03466">
    <property type="entry name" value="LysR_substrate"/>
    <property type="match status" value="2"/>
</dbReference>
<dbReference type="SUPFAM" id="SSF46785">
    <property type="entry name" value="Winged helix' DNA-binding domain"/>
    <property type="match status" value="1"/>
</dbReference>
<evidence type="ECO:0000256" key="2">
    <source>
        <dbReference type="ARBA" id="ARBA00023015"/>
    </source>
</evidence>
<evidence type="ECO:0000313" key="8">
    <source>
        <dbReference type="Proteomes" id="UP000716906"/>
    </source>
</evidence>
<keyword evidence="3" id="KW-0238">DNA-binding</keyword>